<sequence length="126" mass="13616">MADIDAALAATSPTSLKKAAGYCQSTAQYIEGQRRRVQEIKAFIMANWEANAARAFGRALDQWDLEFIEVRKILEGIYDKLNIGAGVYANAADHDMDLVHGLMHAGQTGGIDSLINAHTPSAPSAR</sequence>
<dbReference type="EMBL" id="JAMZEC010000001">
    <property type="protein sequence ID" value="MCP2345949.1"/>
    <property type="molecule type" value="Genomic_DNA"/>
</dbReference>
<name>A0ABT1JYS8_9ACTN</name>
<evidence type="ECO:0000313" key="2">
    <source>
        <dbReference type="Proteomes" id="UP001320766"/>
    </source>
</evidence>
<protein>
    <submittedName>
        <fullName evidence="1">WXG100 family type VII secretion target</fullName>
    </submittedName>
</protein>
<evidence type="ECO:0000313" key="1">
    <source>
        <dbReference type="EMBL" id="MCP2345949.1"/>
    </source>
</evidence>
<dbReference type="RefSeq" id="WP_253767939.1">
    <property type="nucleotide sequence ID" value="NZ_BAAAVE010000032.1"/>
</dbReference>
<dbReference type="SUPFAM" id="SSF140453">
    <property type="entry name" value="EsxAB dimer-like"/>
    <property type="match status" value="1"/>
</dbReference>
<keyword evidence="2" id="KW-1185">Reference proteome</keyword>
<dbReference type="Pfam" id="PF06013">
    <property type="entry name" value="WXG100"/>
    <property type="match status" value="1"/>
</dbReference>
<comment type="caution">
    <text evidence="1">The sequence shown here is derived from an EMBL/GenBank/DDBJ whole genome shotgun (WGS) entry which is preliminary data.</text>
</comment>
<reference evidence="1 2" key="1">
    <citation type="submission" date="2022-06" db="EMBL/GenBank/DDBJ databases">
        <title>Sequencing the genomes of 1000 actinobacteria strains.</title>
        <authorList>
            <person name="Klenk H.-P."/>
        </authorList>
    </citation>
    <scope>NUCLEOTIDE SEQUENCE [LARGE SCALE GENOMIC DNA]</scope>
    <source>
        <strain evidence="1 2">DSM 44170</strain>
    </source>
</reference>
<gene>
    <name evidence="1" type="ORF">HD595_002071</name>
</gene>
<dbReference type="Gene3D" id="1.10.287.1060">
    <property type="entry name" value="ESAT-6-like"/>
    <property type="match status" value="1"/>
</dbReference>
<dbReference type="InterPro" id="IPR036689">
    <property type="entry name" value="ESAT-6-like_sf"/>
</dbReference>
<organism evidence="1 2">
    <name type="scientific">Nonomuraea roseoviolacea subsp. carminata</name>
    <dbReference type="NCBI Taxonomy" id="160689"/>
    <lineage>
        <taxon>Bacteria</taxon>
        <taxon>Bacillati</taxon>
        <taxon>Actinomycetota</taxon>
        <taxon>Actinomycetes</taxon>
        <taxon>Streptosporangiales</taxon>
        <taxon>Streptosporangiaceae</taxon>
        <taxon>Nonomuraea</taxon>
    </lineage>
</organism>
<proteinExistence type="predicted"/>
<dbReference type="Proteomes" id="UP001320766">
    <property type="component" value="Unassembled WGS sequence"/>
</dbReference>
<dbReference type="InterPro" id="IPR010310">
    <property type="entry name" value="T7SS_ESAT-6-like"/>
</dbReference>
<accession>A0ABT1JYS8</accession>